<dbReference type="Pfam" id="PF13650">
    <property type="entry name" value="Asp_protease_2"/>
    <property type="match status" value="1"/>
</dbReference>
<dbReference type="Proteomes" id="UP000036403">
    <property type="component" value="Unassembled WGS sequence"/>
</dbReference>
<gene>
    <name evidence="2" type="ORF">RF55_7209</name>
</gene>
<dbReference type="EMBL" id="LBMM01004152">
    <property type="protein sequence ID" value="KMQ92756.1"/>
    <property type="molecule type" value="Genomic_DNA"/>
</dbReference>
<reference evidence="2 3" key="1">
    <citation type="submission" date="2015-04" db="EMBL/GenBank/DDBJ databases">
        <title>Lasius niger genome sequencing.</title>
        <authorList>
            <person name="Konorov E.A."/>
            <person name="Nikitin M.A."/>
            <person name="Kirill M.V."/>
            <person name="Chang P."/>
        </authorList>
    </citation>
    <scope>NUCLEOTIDE SEQUENCE [LARGE SCALE GENOMIC DNA]</scope>
    <source>
        <tissue evidence="2">Whole</tissue>
    </source>
</reference>
<dbReference type="AlphaFoldDB" id="A0A0J7KR36"/>
<protein>
    <submittedName>
        <fullName evidence="2">Gag-pol polyprotein</fullName>
    </submittedName>
</protein>
<proteinExistence type="predicted"/>
<dbReference type="OrthoDB" id="8042916at2759"/>
<evidence type="ECO:0000313" key="2">
    <source>
        <dbReference type="EMBL" id="KMQ92756.1"/>
    </source>
</evidence>
<dbReference type="Gene3D" id="2.40.70.10">
    <property type="entry name" value="Acid Proteases"/>
    <property type="match status" value="1"/>
</dbReference>
<dbReference type="CDD" id="cd00303">
    <property type="entry name" value="retropepsin_like"/>
    <property type="match status" value="1"/>
</dbReference>
<organism evidence="2 3">
    <name type="scientific">Lasius niger</name>
    <name type="common">Black garden ant</name>
    <dbReference type="NCBI Taxonomy" id="67767"/>
    <lineage>
        <taxon>Eukaryota</taxon>
        <taxon>Metazoa</taxon>
        <taxon>Ecdysozoa</taxon>
        <taxon>Arthropoda</taxon>
        <taxon>Hexapoda</taxon>
        <taxon>Insecta</taxon>
        <taxon>Pterygota</taxon>
        <taxon>Neoptera</taxon>
        <taxon>Endopterygota</taxon>
        <taxon>Hymenoptera</taxon>
        <taxon>Apocrita</taxon>
        <taxon>Aculeata</taxon>
        <taxon>Formicoidea</taxon>
        <taxon>Formicidae</taxon>
        <taxon>Formicinae</taxon>
        <taxon>Lasius</taxon>
        <taxon>Lasius</taxon>
    </lineage>
</organism>
<keyword evidence="3" id="KW-1185">Reference proteome</keyword>
<dbReference type="InterPro" id="IPR021109">
    <property type="entry name" value="Peptidase_aspartic_dom_sf"/>
</dbReference>
<accession>A0A0J7KR36</accession>
<dbReference type="PaxDb" id="67767-A0A0J7KR36"/>
<name>A0A0J7KR36_LASNI</name>
<comment type="caution">
    <text evidence="2">The sequence shown here is derived from an EMBL/GenBank/DDBJ whole genome shotgun (WGS) entry which is preliminary data.</text>
</comment>
<dbReference type="SUPFAM" id="SSF50630">
    <property type="entry name" value="Acid proteases"/>
    <property type="match status" value="1"/>
</dbReference>
<sequence>MTGAREEAGSVLQLSQIEAHSLELSVRITVPSLSGQTSLLHLSETFSASNPDPPDHSDSSATTGNELSTSSVASNIAALAVSSGALVLLSTALVTCSNNQGSTLVARALLDSGSEASFLSERFAQMLRLPKRRVHVPVAGIQGTSSGVVAHSVALTIGSPRDPGVRLHVPSVLVLPKLTSVFPSRRVQRCDGLIWPD</sequence>
<evidence type="ECO:0000313" key="3">
    <source>
        <dbReference type="Proteomes" id="UP000036403"/>
    </source>
</evidence>
<feature type="region of interest" description="Disordered" evidence="1">
    <location>
        <begin position="45"/>
        <end position="66"/>
    </location>
</feature>
<evidence type="ECO:0000256" key="1">
    <source>
        <dbReference type="SAM" id="MobiDB-lite"/>
    </source>
</evidence>